<dbReference type="EMBL" id="MPIN01000002">
    <property type="protein sequence ID" value="OJH41446.1"/>
    <property type="molecule type" value="Genomic_DNA"/>
</dbReference>
<proteinExistence type="predicted"/>
<protein>
    <submittedName>
        <fullName evidence="2">Uncharacterized protein</fullName>
    </submittedName>
</protein>
<reference evidence="3" key="1">
    <citation type="submission" date="2016-11" db="EMBL/GenBank/DDBJ databases">
        <authorList>
            <person name="Shukria A."/>
            <person name="Stevens D.C."/>
        </authorList>
    </citation>
    <scope>NUCLEOTIDE SEQUENCE [LARGE SCALE GENOMIC DNA]</scope>
    <source>
        <strain evidence="3">Cbfe23</strain>
    </source>
</reference>
<accession>A0A1L9BGW2</accession>
<name>A0A1L9BGW2_9BACT</name>
<dbReference type="AlphaFoldDB" id="A0A1L9BGW2"/>
<evidence type="ECO:0000313" key="2">
    <source>
        <dbReference type="EMBL" id="OJH41446.1"/>
    </source>
</evidence>
<reference evidence="2 3" key="2">
    <citation type="submission" date="2016-12" db="EMBL/GenBank/DDBJ databases">
        <title>Draft Genome Sequence of Cystobacter ferrugineus Strain Cbfe23.</title>
        <authorList>
            <person name="Akbar S."/>
            <person name="Dowd S.E."/>
            <person name="Stevens D.C."/>
        </authorList>
    </citation>
    <scope>NUCLEOTIDE SEQUENCE [LARGE SCALE GENOMIC DNA]</scope>
    <source>
        <strain evidence="2 3">Cbfe23</strain>
    </source>
</reference>
<feature type="coiled-coil region" evidence="1">
    <location>
        <begin position="157"/>
        <end position="186"/>
    </location>
</feature>
<evidence type="ECO:0000313" key="3">
    <source>
        <dbReference type="Proteomes" id="UP000182229"/>
    </source>
</evidence>
<gene>
    <name evidence="2" type="ORF">BON30_11365</name>
</gene>
<keyword evidence="3" id="KW-1185">Reference proteome</keyword>
<comment type="caution">
    <text evidence="2">The sequence shown here is derived from an EMBL/GenBank/DDBJ whole genome shotgun (WGS) entry which is preliminary data.</text>
</comment>
<dbReference type="RefSeq" id="WP_071898040.1">
    <property type="nucleotide sequence ID" value="NZ_MPIN01000002.1"/>
</dbReference>
<keyword evidence="1" id="KW-0175">Coiled coil</keyword>
<organism evidence="2 3">
    <name type="scientific">Cystobacter ferrugineus</name>
    <dbReference type="NCBI Taxonomy" id="83449"/>
    <lineage>
        <taxon>Bacteria</taxon>
        <taxon>Pseudomonadati</taxon>
        <taxon>Myxococcota</taxon>
        <taxon>Myxococcia</taxon>
        <taxon>Myxococcales</taxon>
        <taxon>Cystobacterineae</taxon>
        <taxon>Archangiaceae</taxon>
        <taxon>Cystobacter</taxon>
    </lineage>
</organism>
<sequence>MSMTKSEMIEQLEQRFGYPLPKTPEFVARLATTDEEEVEQKLEERLAYLLSDNIHWDGEFQEGPHPAVVARRLQFARLDMPEPNKPVDEQPVKLLARHLTGLFCWEHEYTLAPEGQWLVDLNPRRDGLTDTVYYEPDSGQKGPRWYIFESITQFANFEELRNELEMAEADEEEARQDELAEQLSANHPRGVALFSKSLKELGVKAKSRQQFSDPEAERLFEAYESFHFIAEVLVARARGKRGARLSAAAVERCAKLFANDPDYPPHSLMSMLVPALSADMEQARLRAAEVLRRSTSTGLSRRWAERIQKGLAPLGN</sequence>
<dbReference type="STRING" id="83449.BON30_11365"/>
<evidence type="ECO:0000256" key="1">
    <source>
        <dbReference type="SAM" id="Coils"/>
    </source>
</evidence>
<dbReference type="Proteomes" id="UP000182229">
    <property type="component" value="Unassembled WGS sequence"/>
</dbReference>